<dbReference type="Proteomes" id="UP000199516">
    <property type="component" value="Unassembled WGS sequence"/>
</dbReference>
<dbReference type="InterPro" id="IPR027417">
    <property type="entry name" value="P-loop_NTPase"/>
</dbReference>
<accession>A0A1I2AC88</accession>
<protein>
    <submittedName>
        <fullName evidence="3">Uncharacterized protein</fullName>
    </submittedName>
</protein>
<keyword evidence="2" id="KW-0812">Transmembrane</keyword>
<gene>
    <name evidence="3" type="ORF">SAMN05192532_101779</name>
</gene>
<keyword evidence="2" id="KW-1133">Transmembrane helix</keyword>
<feature type="coiled-coil region" evidence="1">
    <location>
        <begin position="49"/>
        <end position="142"/>
    </location>
</feature>
<evidence type="ECO:0000313" key="3">
    <source>
        <dbReference type="EMBL" id="SFE41492.1"/>
    </source>
</evidence>
<dbReference type="AlphaFoldDB" id="A0A1I2AC88"/>
<feature type="transmembrane region" description="Helical" evidence="2">
    <location>
        <begin position="21"/>
        <end position="38"/>
    </location>
</feature>
<keyword evidence="4" id="KW-1185">Reference proteome</keyword>
<sequence length="223" mass="25587">MDRDDHIRSKREKHYKRDISLLVLVLLIFIGSAIYAAYEQGMQRGTSIVETSQESLHEMEQALKAANREYKQTDQRLKKIKGDYEEALKIAEEKQQLQQEIKKLKEEEKALKHRISTLNEEKKSQEEQLKLLQQKIELNKENTIYLPAGGFTVGSDIPPGKYIVKPHGGNGNFLVNNGSKANIMLGERSESIYLEEYMLEFEKGDTIGTSLPTKYIPVISEDE</sequence>
<keyword evidence="2" id="KW-0472">Membrane</keyword>
<reference evidence="3 4" key="1">
    <citation type="submission" date="2016-10" db="EMBL/GenBank/DDBJ databases">
        <authorList>
            <person name="de Groot N.N."/>
        </authorList>
    </citation>
    <scope>NUCLEOTIDE SEQUENCE [LARGE SCALE GENOMIC DNA]</scope>
    <source>
        <strain evidence="3 4">DSM 23995</strain>
    </source>
</reference>
<evidence type="ECO:0000313" key="4">
    <source>
        <dbReference type="Proteomes" id="UP000199516"/>
    </source>
</evidence>
<dbReference type="Gene3D" id="3.40.50.300">
    <property type="entry name" value="P-loop containing nucleotide triphosphate hydrolases"/>
    <property type="match status" value="1"/>
</dbReference>
<keyword evidence="1" id="KW-0175">Coiled coil</keyword>
<organism evidence="3 4">
    <name type="scientific">Alteribacillus iranensis</name>
    <dbReference type="NCBI Taxonomy" id="930128"/>
    <lineage>
        <taxon>Bacteria</taxon>
        <taxon>Bacillati</taxon>
        <taxon>Bacillota</taxon>
        <taxon>Bacilli</taxon>
        <taxon>Bacillales</taxon>
        <taxon>Bacillaceae</taxon>
        <taxon>Alteribacillus</taxon>
    </lineage>
</organism>
<proteinExistence type="predicted"/>
<evidence type="ECO:0000256" key="2">
    <source>
        <dbReference type="SAM" id="Phobius"/>
    </source>
</evidence>
<dbReference type="STRING" id="930128.SAMN05192532_101779"/>
<dbReference type="EMBL" id="FONT01000001">
    <property type="protein sequence ID" value="SFE41492.1"/>
    <property type="molecule type" value="Genomic_DNA"/>
</dbReference>
<evidence type="ECO:0000256" key="1">
    <source>
        <dbReference type="SAM" id="Coils"/>
    </source>
</evidence>
<name>A0A1I2AC88_9BACI</name>